<reference evidence="3" key="1">
    <citation type="submission" date="2021-03" db="EMBL/GenBank/DDBJ databases">
        <authorList>
            <person name="Tagirdzhanova G."/>
        </authorList>
    </citation>
    <scope>NUCLEOTIDE SEQUENCE</scope>
</reference>
<dbReference type="EMBL" id="CAJPDQ010000001">
    <property type="protein sequence ID" value="CAF9902942.1"/>
    <property type="molecule type" value="Genomic_DNA"/>
</dbReference>
<feature type="region of interest" description="Disordered" evidence="1">
    <location>
        <begin position="76"/>
        <end position="172"/>
    </location>
</feature>
<keyword evidence="2" id="KW-0812">Transmembrane</keyword>
<dbReference type="OrthoDB" id="9626941at2759"/>
<dbReference type="GO" id="GO:0070072">
    <property type="term" value="P:vacuolar proton-transporting V-type ATPase complex assembly"/>
    <property type="evidence" value="ECO:0007669"/>
    <property type="project" value="InterPro"/>
</dbReference>
<keyword evidence="2" id="KW-0472">Membrane</keyword>
<name>A0A8H3EFD0_9LECA</name>
<dbReference type="Pfam" id="PF08636">
    <property type="entry name" value="Pkr1"/>
    <property type="match status" value="1"/>
</dbReference>
<dbReference type="PANTHER" id="PTHR28251:SF1">
    <property type="entry name" value="V-TYPE ATPASE ASSEMBLY FACTOR PKR1"/>
    <property type="match status" value="1"/>
</dbReference>
<feature type="compositionally biased region" description="Basic and acidic residues" evidence="1">
    <location>
        <begin position="128"/>
        <end position="147"/>
    </location>
</feature>
<proteinExistence type="predicted"/>
<feature type="compositionally biased region" description="Acidic residues" evidence="1">
    <location>
        <begin position="162"/>
        <end position="172"/>
    </location>
</feature>
<keyword evidence="2" id="KW-1133">Transmembrane helix</keyword>
<dbReference type="GO" id="GO:0005789">
    <property type="term" value="C:endoplasmic reticulum membrane"/>
    <property type="evidence" value="ECO:0007669"/>
    <property type="project" value="TreeGrafter"/>
</dbReference>
<feature type="transmembrane region" description="Helical" evidence="2">
    <location>
        <begin position="21"/>
        <end position="42"/>
    </location>
</feature>
<evidence type="ECO:0000313" key="4">
    <source>
        <dbReference type="Proteomes" id="UP000664169"/>
    </source>
</evidence>
<dbReference type="AlphaFoldDB" id="A0A8H3EFD0"/>
<gene>
    <name evidence="3" type="ORF">GOMPHAMPRED_000040</name>
</gene>
<feature type="transmembrane region" description="Helical" evidence="2">
    <location>
        <begin position="48"/>
        <end position="66"/>
    </location>
</feature>
<organism evidence="3 4">
    <name type="scientific">Gomphillus americanus</name>
    <dbReference type="NCBI Taxonomy" id="1940652"/>
    <lineage>
        <taxon>Eukaryota</taxon>
        <taxon>Fungi</taxon>
        <taxon>Dikarya</taxon>
        <taxon>Ascomycota</taxon>
        <taxon>Pezizomycotina</taxon>
        <taxon>Lecanoromycetes</taxon>
        <taxon>OSLEUM clade</taxon>
        <taxon>Ostropomycetidae</taxon>
        <taxon>Ostropales</taxon>
        <taxon>Graphidaceae</taxon>
        <taxon>Gomphilloideae</taxon>
        <taxon>Gomphillus</taxon>
    </lineage>
</organism>
<accession>A0A8H3EFD0</accession>
<sequence>MAEFFTQLFNSIFTPGPTPTLVVATNASFAALQVLLLTLVLATWNIHFMILSVLTAGLWWAVNWFVRELEVAKAQQTEAKERSGDVGGGSKGLSSRSAVAADDSGTETEDGPSVVGGGGGKGTGMVVDEARMRENMRLRVQSDEKLRRASLSGTDSEWDKIDAEDDETTGNL</sequence>
<dbReference type="Proteomes" id="UP000664169">
    <property type="component" value="Unassembled WGS sequence"/>
</dbReference>
<evidence type="ECO:0000313" key="3">
    <source>
        <dbReference type="EMBL" id="CAF9902942.1"/>
    </source>
</evidence>
<protein>
    <recommendedName>
        <fullName evidence="5">Pkr1-domain-containing protein</fullName>
    </recommendedName>
</protein>
<evidence type="ECO:0008006" key="5">
    <source>
        <dbReference type="Google" id="ProtNLM"/>
    </source>
</evidence>
<dbReference type="InterPro" id="IPR013945">
    <property type="entry name" value="Pkr1"/>
</dbReference>
<dbReference type="PANTHER" id="PTHR28251">
    <property type="entry name" value="V-TYPE ATPASE ASSEMBLY FACTOR PKR1"/>
    <property type="match status" value="1"/>
</dbReference>
<evidence type="ECO:0000256" key="2">
    <source>
        <dbReference type="SAM" id="Phobius"/>
    </source>
</evidence>
<keyword evidence="4" id="KW-1185">Reference proteome</keyword>
<evidence type="ECO:0000256" key="1">
    <source>
        <dbReference type="SAM" id="MobiDB-lite"/>
    </source>
</evidence>
<feature type="compositionally biased region" description="Gly residues" evidence="1">
    <location>
        <begin position="114"/>
        <end position="123"/>
    </location>
</feature>
<comment type="caution">
    <text evidence="3">The sequence shown here is derived from an EMBL/GenBank/DDBJ whole genome shotgun (WGS) entry which is preliminary data.</text>
</comment>